<reference evidence="3" key="2">
    <citation type="journal article" date="2022" name="Microb. Genom.">
        <title>A chromosome-scale genome assembly of the tomato pathogen Cladosporium fulvum reveals a compartmentalized genome architecture and the presence of a dispensable chromosome.</title>
        <authorList>
            <person name="Zaccaron A.Z."/>
            <person name="Chen L.H."/>
            <person name="Samaras A."/>
            <person name="Stergiopoulos I."/>
        </authorList>
    </citation>
    <scope>NUCLEOTIDE SEQUENCE</scope>
    <source>
        <strain evidence="3">Race5_Kim</strain>
    </source>
</reference>
<dbReference type="EMBL" id="CP090169">
    <property type="protein sequence ID" value="UJO19554.1"/>
    <property type="molecule type" value="Genomic_DNA"/>
</dbReference>
<evidence type="ECO:0000313" key="3">
    <source>
        <dbReference type="EMBL" id="UJO19554.1"/>
    </source>
</evidence>
<name>A0A9Q8UR89_PASFU</name>
<evidence type="ECO:0000313" key="4">
    <source>
        <dbReference type="Proteomes" id="UP000756132"/>
    </source>
</evidence>
<accession>A0A9Q8UR89</accession>
<proteinExistence type="predicted"/>
<protein>
    <recommendedName>
        <fullName evidence="2">DUF8035 domain-containing protein</fullName>
    </recommendedName>
</protein>
<dbReference type="GeneID" id="71990121"/>
<reference evidence="3" key="1">
    <citation type="submission" date="2021-12" db="EMBL/GenBank/DDBJ databases">
        <authorList>
            <person name="Zaccaron A."/>
            <person name="Stergiopoulos I."/>
        </authorList>
    </citation>
    <scope>NUCLEOTIDE SEQUENCE</scope>
    <source>
        <strain evidence="3">Race5_Kim</strain>
    </source>
</reference>
<dbReference type="OrthoDB" id="7464126at2759"/>
<dbReference type="Pfam" id="PF26118">
    <property type="entry name" value="DUF8035"/>
    <property type="match status" value="1"/>
</dbReference>
<feature type="region of interest" description="Disordered" evidence="1">
    <location>
        <begin position="185"/>
        <end position="211"/>
    </location>
</feature>
<sequence>MTAYEGDDRHFWRRIRRELFGDGFPSQHLHKYKPQIKKYLESLAKSGWLSEDEVSGSEDLAPIRIVELDVSKIVASSDVPQALGGRTPADDDLQSRGPGSLDFQAIDVHPNHDEHVCDVSRRKLRYLSPYCESADEDASETRPGDPPLQADGPLLQLIEPESSSQYSRIGMADFKGHEHSAKYTAARGRTATSSGIARSHRPLKDTNSDGNRLKHQSLVHEAASTPSFGSTGVSSDSDDINVRRSRMPRTAGYRGALCALGYPFLVEAKHYLGLIALSRRQREGLAEWYERYWQVMDQKKTVQRDTDHDGDSNKPWRWITPQDPHVDADTWQMELWRPAMSPQRAISPQRAGHSFILAHCGYEDDLSVDEHLTTSRLAHYGDQPRDHQERRPVVEDMEGIRLLWHDSYQAEESSTAGSTWISKDLIKVEALSDLGWAFVEDDRYFLLDQALDDCQIDRLFDVSVQYNDKGFKVRPLRYPSVPQAQPLKRHSGWILIVHDAESSL</sequence>
<dbReference type="KEGG" id="ffu:CLAFUR5_10243"/>
<dbReference type="RefSeq" id="XP_047763920.1">
    <property type="nucleotide sequence ID" value="XM_047909391.1"/>
</dbReference>
<gene>
    <name evidence="3" type="ORF">CLAFUR5_10243</name>
</gene>
<evidence type="ECO:0000256" key="1">
    <source>
        <dbReference type="SAM" id="MobiDB-lite"/>
    </source>
</evidence>
<keyword evidence="4" id="KW-1185">Reference proteome</keyword>
<feature type="domain" description="DUF8035" evidence="2">
    <location>
        <begin position="416"/>
        <end position="467"/>
    </location>
</feature>
<dbReference type="Proteomes" id="UP000756132">
    <property type="component" value="Chromosome 7"/>
</dbReference>
<dbReference type="InterPro" id="IPR058348">
    <property type="entry name" value="DUF8035"/>
</dbReference>
<organism evidence="3 4">
    <name type="scientific">Passalora fulva</name>
    <name type="common">Tomato leaf mold</name>
    <name type="synonym">Cladosporium fulvum</name>
    <dbReference type="NCBI Taxonomy" id="5499"/>
    <lineage>
        <taxon>Eukaryota</taxon>
        <taxon>Fungi</taxon>
        <taxon>Dikarya</taxon>
        <taxon>Ascomycota</taxon>
        <taxon>Pezizomycotina</taxon>
        <taxon>Dothideomycetes</taxon>
        <taxon>Dothideomycetidae</taxon>
        <taxon>Mycosphaerellales</taxon>
        <taxon>Mycosphaerellaceae</taxon>
        <taxon>Fulvia</taxon>
    </lineage>
</organism>
<dbReference type="AlphaFoldDB" id="A0A9Q8UR89"/>
<evidence type="ECO:0000259" key="2">
    <source>
        <dbReference type="Pfam" id="PF26118"/>
    </source>
</evidence>